<dbReference type="EMBL" id="JAUCMV010000004">
    <property type="protein sequence ID" value="KAK0400722.1"/>
    <property type="molecule type" value="Genomic_DNA"/>
</dbReference>
<sequence>MSDDTVNIALYYFFGGTALLFGIPFFYIVISKSPPSLRLYRNTILNLTIWYFLAIEICGLFLQPTFAVVDSKLCAKYLGPASSMGTPAVLFLLFACLFSASNVGIAMCICFIYRFVQISDFSIPRCLTSFRLAALCAAFHVVSAVIVGLLTYLFGSCSDMVMTDGAVHMCHRPGRNYFAMMVISGLSVVGLIVATIAIGALGAMTIRALRSQRMHMSKQTYRMHLLLTANLVMLVALPIVFDVVPLIASSLCIFFQSDTLLFYTVSISSHAPFIDVILSCVLTVAFITPYRKAVKRMLCKSKAVFPSVPVIFNN</sequence>
<feature type="transmembrane region" description="Helical" evidence="1">
    <location>
        <begin position="177"/>
        <end position="204"/>
    </location>
</feature>
<dbReference type="Pfam" id="PF10318">
    <property type="entry name" value="7TM_GPCR_Srh"/>
    <property type="match status" value="1"/>
</dbReference>
<proteinExistence type="predicted"/>
<dbReference type="InterPro" id="IPR019422">
    <property type="entry name" value="7TM_GPCR_serpentine_rcpt_Srh"/>
</dbReference>
<feature type="transmembrane region" description="Helical" evidence="1">
    <location>
        <begin position="6"/>
        <end position="29"/>
    </location>
</feature>
<feature type="transmembrane region" description="Helical" evidence="1">
    <location>
        <begin position="260"/>
        <end position="287"/>
    </location>
</feature>
<gene>
    <name evidence="2" type="ORF">QR680_015419</name>
</gene>
<evidence type="ECO:0000313" key="2">
    <source>
        <dbReference type="EMBL" id="KAK0400722.1"/>
    </source>
</evidence>
<keyword evidence="1" id="KW-0812">Transmembrane</keyword>
<dbReference type="PANTHER" id="PTHR22945:SF40">
    <property type="entry name" value="SERPENTINE RECEPTOR, CLASS D (DELTA)-RELATED"/>
    <property type="match status" value="1"/>
</dbReference>
<dbReference type="PANTHER" id="PTHR22945">
    <property type="entry name" value="SERPENTINE RECEPTOR, CLASS D DELTA"/>
    <property type="match status" value="1"/>
</dbReference>
<evidence type="ECO:0000313" key="3">
    <source>
        <dbReference type="Proteomes" id="UP001175271"/>
    </source>
</evidence>
<name>A0AA39HA66_9BILA</name>
<feature type="transmembrane region" description="Helical" evidence="1">
    <location>
        <begin position="225"/>
        <end position="248"/>
    </location>
</feature>
<dbReference type="Proteomes" id="UP001175271">
    <property type="component" value="Unassembled WGS sequence"/>
</dbReference>
<dbReference type="AlphaFoldDB" id="A0AA39HA66"/>
<comment type="caution">
    <text evidence="2">The sequence shown here is derived from an EMBL/GenBank/DDBJ whole genome shotgun (WGS) entry which is preliminary data.</text>
</comment>
<keyword evidence="3" id="KW-1185">Reference proteome</keyword>
<evidence type="ECO:0000256" key="1">
    <source>
        <dbReference type="SAM" id="Phobius"/>
    </source>
</evidence>
<feature type="transmembrane region" description="Helical" evidence="1">
    <location>
        <begin position="89"/>
        <end position="112"/>
    </location>
</feature>
<organism evidence="2 3">
    <name type="scientific">Steinernema hermaphroditum</name>
    <dbReference type="NCBI Taxonomy" id="289476"/>
    <lineage>
        <taxon>Eukaryota</taxon>
        <taxon>Metazoa</taxon>
        <taxon>Ecdysozoa</taxon>
        <taxon>Nematoda</taxon>
        <taxon>Chromadorea</taxon>
        <taxon>Rhabditida</taxon>
        <taxon>Tylenchina</taxon>
        <taxon>Panagrolaimomorpha</taxon>
        <taxon>Strongyloidoidea</taxon>
        <taxon>Steinernematidae</taxon>
        <taxon>Steinernema</taxon>
    </lineage>
</organism>
<dbReference type="InterPro" id="IPR050920">
    <property type="entry name" value="Nematode_rcpt-like_delta"/>
</dbReference>
<protein>
    <submittedName>
        <fullName evidence="2">Uncharacterized protein</fullName>
    </submittedName>
</protein>
<accession>A0AA39HA66</accession>
<feature type="transmembrane region" description="Helical" evidence="1">
    <location>
        <begin position="49"/>
        <end position="69"/>
    </location>
</feature>
<keyword evidence="1" id="KW-1133">Transmembrane helix</keyword>
<keyword evidence="1" id="KW-0472">Membrane</keyword>
<feature type="transmembrane region" description="Helical" evidence="1">
    <location>
        <begin position="132"/>
        <end position="154"/>
    </location>
</feature>
<reference evidence="2" key="1">
    <citation type="submission" date="2023-06" db="EMBL/GenBank/DDBJ databases">
        <title>Genomic analysis of the entomopathogenic nematode Steinernema hermaphroditum.</title>
        <authorList>
            <person name="Schwarz E.M."/>
            <person name="Heppert J.K."/>
            <person name="Baniya A."/>
            <person name="Schwartz H.T."/>
            <person name="Tan C.-H."/>
            <person name="Antoshechkin I."/>
            <person name="Sternberg P.W."/>
            <person name="Goodrich-Blair H."/>
            <person name="Dillman A.R."/>
        </authorList>
    </citation>
    <scope>NUCLEOTIDE SEQUENCE</scope>
    <source>
        <strain evidence="2">PS9179</strain>
        <tissue evidence="2">Whole animal</tissue>
    </source>
</reference>